<evidence type="ECO:0000256" key="5">
    <source>
        <dbReference type="ARBA" id="ARBA00022777"/>
    </source>
</evidence>
<dbReference type="GO" id="GO:0005886">
    <property type="term" value="C:plasma membrane"/>
    <property type="evidence" value="ECO:0007669"/>
    <property type="project" value="TreeGrafter"/>
</dbReference>
<reference evidence="11" key="2">
    <citation type="submission" date="2015-06" db="UniProtKB">
        <authorList>
            <consortium name="EnsemblPlants"/>
        </authorList>
    </citation>
    <scope>IDENTIFICATION</scope>
</reference>
<dbReference type="GO" id="GO:0004674">
    <property type="term" value="F:protein serine/threonine kinase activity"/>
    <property type="evidence" value="ECO:0007669"/>
    <property type="project" value="UniProtKB-KW"/>
</dbReference>
<dbReference type="Pfam" id="PF00069">
    <property type="entry name" value="Pkinase"/>
    <property type="match status" value="1"/>
</dbReference>
<keyword evidence="4" id="KW-0547">Nucleotide-binding</keyword>
<dbReference type="SMART" id="SM00220">
    <property type="entry name" value="S_TKc"/>
    <property type="match status" value="1"/>
</dbReference>
<keyword evidence="9" id="KW-0472">Membrane</keyword>
<dbReference type="PROSITE" id="PS50011">
    <property type="entry name" value="PROTEIN_KINASE_DOM"/>
    <property type="match status" value="1"/>
</dbReference>
<keyword evidence="12" id="KW-1185">Reference proteome</keyword>
<keyword evidence="2" id="KW-0723">Serine/threonine-protein kinase</keyword>
<dbReference type="FunFam" id="1.10.510.10:FF:001023">
    <property type="entry name" value="Os07g0541700 protein"/>
    <property type="match status" value="1"/>
</dbReference>
<sequence>MQEGDLARASRATSFASWARGYSADTKGPMSYPVLPFVSAFFAATSMVAGVLLPFCVVPPHHRHRLKHIVKLKGAHCNRVVQLVDATENFSDGNKIGQGARTRRLHLDWSTRSRIIHGIAEGLLYLHKHSGLHIVHGDLKPSNILLDSNMNPKISDFGLARRYSPGVDEEYADRILGSIGFIAPECRERRLFSTKSDVYGFGALVLEIISGKRCFSLASGDSGDDYGFLNKRGQLHDGLEVAVKRCFELPSSRNQMDFQDLEFQNEICSLGKLQHINVVKLLGYCIQGTERILVYDGWTGNRPLHMRDIRVTVESNGTFVINFKGVRGSPMCEDLKLKYYEEMAKRKKLHNIVGRPKVQDCRELLYRSTPRIWAARMVFLCWRGHRLVLQAWPLQGVPAPSAGPSCPCSQGTTMTVAAIVVPTLCKAVNIQRTVRHRCECQTGSPCDHPPASSTSSLKATLCRRTVLSSIFFVIEVHCIGDIRSWEWRDETVY</sequence>
<dbReference type="HOGENOM" id="CLU_043220_0_0_1"/>
<comment type="catalytic activity">
    <reaction evidence="7">
        <text>L-threonyl-[protein] + ATP = O-phospho-L-threonyl-[protein] + ADP + H(+)</text>
        <dbReference type="Rhea" id="RHEA:46608"/>
        <dbReference type="Rhea" id="RHEA-COMP:11060"/>
        <dbReference type="Rhea" id="RHEA-COMP:11605"/>
        <dbReference type="ChEBI" id="CHEBI:15378"/>
        <dbReference type="ChEBI" id="CHEBI:30013"/>
        <dbReference type="ChEBI" id="CHEBI:30616"/>
        <dbReference type="ChEBI" id="CHEBI:61977"/>
        <dbReference type="ChEBI" id="CHEBI:456216"/>
        <dbReference type="EC" id="2.7.11.1"/>
    </reaction>
</comment>
<keyword evidence="3" id="KW-0808">Transferase</keyword>
<evidence type="ECO:0000256" key="1">
    <source>
        <dbReference type="ARBA" id="ARBA00012513"/>
    </source>
</evidence>
<name>A0A0E0NBL2_ORYRU</name>
<dbReference type="Gene3D" id="1.10.510.10">
    <property type="entry name" value="Transferase(Phosphotransferase) domain 1"/>
    <property type="match status" value="1"/>
</dbReference>
<dbReference type="GO" id="GO:0005524">
    <property type="term" value="F:ATP binding"/>
    <property type="evidence" value="ECO:0007669"/>
    <property type="project" value="UniProtKB-KW"/>
</dbReference>
<dbReference type="EnsemblPlants" id="ORUFI02G08450.1">
    <property type="protein sequence ID" value="ORUFI02G08450.1"/>
    <property type="gene ID" value="ORUFI02G08450"/>
</dbReference>
<dbReference type="SUPFAM" id="SSF56112">
    <property type="entry name" value="Protein kinase-like (PK-like)"/>
    <property type="match status" value="2"/>
</dbReference>
<evidence type="ECO:0000256" key="2">
    <source>
        <dbReference type="ARBA" id="ARBA00022527"/>
    </source>
</evidence>
<keyword evidence="6" id="KW-0067">ATP-binding</keyword>
<accession>A0A0E0NBL2</accession>
<feature type="domain" description="Protein kinase" evidence="10">
    <location>
        <begin position="1"/>
        <end position="278"/>
    </location>
</feature>
<dbReference type="PROSITE" id="PS00108">
    <property type="entry name" value="PROTEIN_KINASE_ST"/>
    <property type="match status" value="1"/>
</dbReference>
<evidence type="ECO:0000256" key="8">
    <source>
        <dbReference type="ARBA" id="ARBA00048679"/>
    </source>
</evidence>
<dbReference type="PANTHER" id="PTHR27002">
    <property type="entry name" value="RECEPTOR-LIKE SERINE/THREONINE-PROTEIN KINASE SD1-8"/>
    <property type="match status" value="1"/>
</dbReference>
<keyword evidence="9" id="KW-1133">Transmembrane helix</keyword>
<evidence type="ECO:0000256" key="9">
    <source>
        <dbReference type="SAM" id="Phobius"/>
    </source>
</evidence>
<keyword evidence="9" id="KW-0812">Transmembrane</keyword>
<dbReference type="Gramene" id="ORUFI02G08450.1">
    <property type="protein sequence ID" value="ORUFI02G08450.1"/>
    <property type="gene ID" value="ORUFI02G08450"/>
</dbReference>
<dbReference type="Proteomes" id="UP000008022">
    <property type="component" value="Unassembled WGS sequence"/>
</dbReference>
<evidence type="ECO:0000313" key="12">
    <source>
        <dbReference type="Proteomes" id="UP000008022"/>
    </source>
</evidence>
<dbReference type="Gene3D" id="3.30.200.20">
    <property type="entry name" value="Phosphorylase Kinase, domain 1"/>
    <property type="match status" value="1"/>
</dbReference>
<dbReference type="AlphaFoldDB" id="A0A0E0NBL2"/>
<evidence type="ECO:0000256" key="4">
    <source>
        <dbReference type="ARBA" id="ARBA00022741"/>
    </source>
</evidence>
<protein>
    <recommendedName>
        <fullName evidence="1">non-specific serine/threonine protein kinase</fullName>
        <ecNumber evidence="1">2.7.11.1</ecNumber>
    </recommendedName>
</protein>
<dbReference type="InterPro" id="IPR011009">
    <property type="entry name" value="Kinase-like_dom_sf"/>
</dbReference>
<dbReference type="PANTHER" id="PTHR27002:SF1058">
    <property type="entry name" value="OS01G0568800 PROTEIN"/>
    <property type="match status" value="1"/>
</dbReference>
<evidence type="ECO:0000256" key="6">
    <source>
        <dbReference type="ARBA" id="ARBA00022840"/>
    </source>
</evidence>
<evidence type="ECO:0000256" key="3">
    <source>
        <dbReference type="ARBA" id="ARBA00022679"/>
    </source>
</evidence>
<evidence type="ECO:0000259" key="10">
    <source>
        <dbReference type="PROSITE" id="PS50011"/>
    </source>
</evidence>
<feature type="transmembrane region" description="Helical" evidence="9">
    <location>
        <begin position="37"/>
        <end position="58"/>
    </location>
</feature>
<dbReference type="InterPro" id="IPR000719">
    <property type="entry name" value="Prot_kinase_dom"/>
</dbReference>
<dbReference type="InterPro" id="IPR008271">
    <property type="entry name" value="Ser/Thr_kinase_AS"/>
</dbReference>
<proteinExistence type="predicted"/>
<comment type="catalytic activity">
    <reaction evidence="8">
        <text>L-seryl-[protein] + ATP = O-phospho-L-seryl-[protein] + ADP + H(+)</text>
        <dbReference type="Rhea" id="RHEA:17989"/>
        <dbReference type="Rhea" id="RHEA-COMP:9863"/>
        <dbReference type="Rhea" id="RHEA-COMP:11604"/>
        <dbReference type="ChEBI" id="CHEBI:15378"/>
        <dbReference type="ChEBI" id="CHEBI:29999"/>
        <dbReference type="ChEBI" id="CHEBI:30616"/>
        <dbReference type="ChEBI" id="CHEBI:83421"/>
        <dbReference type="ChEBI" id="CHEBI:456216"/>
        <dbReference type="EC" id="2.7.11.1"/>
    </reaction>
</comment>
<keyword evidence="5" id="KW-0418">Kinase</keyword>
<evidence type="ECO:0000256" key="7">
    <source>
        <dbReference type="ARBA" id="ARBA00047899"/>
    </source>
</evidence>
<reference evidence="12" key="1">
    <citation type="submission" date="2013-06" db="EMBL/GenBank/DDBJ databases">
        <authorList>
            <person name="Zhao Q."/>
        </authorList>
    </citation>
    <scope>NUCLEOTIDE SEQUENCE</scope>
    <source>
        <strain evidence="12">cv. W1943</strain>
    </source>
</reference>
<dbReference type="EC" id="2.7.11.1" evidence="1"/>
<evidence type="ECO:0000313" key="11">
    <source>
        <dbReference type="EnsemblPlants" id="ORUFI02G08450.1"/>
    </source>
</evidence>
<dbReference type="STRING" id="4529.A0A0E0NBL2"/>
<organism evidence="11 12">
    <name type="scientific">Oryza rufipogon</name>
    <name type="common">Brownbeard rice</name>
    <name type="synonym">Asian wild rice</name>
    <dbReference type="NCBI Taxonomy" id="4529"/>
    <lineage>
        <taxon>Eukaryota</taxon>
        <taxon>Viridiplantae</taxon>
        <taxon>Streptophyta</taxon>
        <taxon>Embryophyta</taxon>
        <taxon>Tracheophyta</taxon>
        <taxon>Spermatophyta</taxon>
        <taxon>Magnoliopsida</taxon>
        <taxon>Liliopsida</taxon>
        <taxon>Poales</taxon>
        <taxon>Poaceae</taxon>
        <taxon>BOP clade</taxon>
        <taxon>Oryzoideae</taxon>
        <taxon>Oryzeae</taxon>
        <taxon>Oryzinae</taxon>
        <taxon>Oryza</taxon>
    </lineage>
</organism>